<dbReference type="InterPro" id="IPR000326">
    <property type="entry name" value="PAP2/HPO"/>
</dbReference>
<keyword evidence="1" id="KW-0812">Transmembrane</keyword>
<keyword evidence="5" id="KW-1185">Reference proteome</keyword>
<dbReference type="Proteomes" id="UP000321204">
    <property type="component" value="Chromosome"/>
</dbReference>
<keyword evidence="1" id="KW-1133">Transmembrane helix</keyword>
<reference evidence="4 5" key="1">
    <citation type="journal article" date="2015" name="Int. J. Syst. Evol. Microbiol.">
        <title>Flavisolibacter ginsenosidimutans sp. nov., with ginsenoside-converting activity isolated from soil used for cultivating ginseng.</title>
        <authorList>
            <person name="Zhao Y."/>
            <person name="Liu Q."/>
            <person name="Kang M.S."/>
            <person name="Jin F."/>
            <person name="Yu H."/>
            <person name="Im W.T."/>
        </authorList>
    </citation>
    <scope>NUCLEOTIDE SEQUENCE [LARGE SCALE GENOMIC DNA]</scope>
    <source>
        <strain evidence="4 5">Gsoil 636</strain>
    </source>
</reference>
<dbReference type="SMART" id="SM00014">
    <property type="entry name" value="acidPPc"/>
    <property type="match status" value="1"/>
</dbReference>
<dbReference type="Pfam" id="PF01569">
    <property type="entry name" value="PAP2"/>
    <property type="match status" value="1"/>
</dbReference>
<feature type="chain" id="PRO_5022847737" evidence="2">
    <location>
        <begin position="28"/>
        <end position="326"/>
    </location>
</feature>
<dbReference type="Gene3D" id="1.20.144.10">
    <property type="entry name" value="Phosphatidic acid phosphatase type 2/haloperoxidase"/>
    <property type="match status" value="1"/>
</dbReference>
<proteinExistence type="predicted"/>
<feature type="transmembrane region" description="Helical" evidence="1">
    <location>
        <begin position="244"/>
        <end position="262"/>
    </location>
</feature>
<feature type="signal peptide" evidence="2">
    <location>
        <begin position="1"/>
        <end position="27"/>
    </location>
</feature>
<dbReference type="InterPro" id="IPR036938">
    <property type="entry name" value="PAP2/HPO_sf"/>
</dbReference>
<evidence type="ECO:0000256" key="1">
    <source>
        <dbReference type="SAM" id="Phobius"/>
    </source>
</evidence>
<sequence>MSKCLLHSVKIIFLFSAVLLLCCRSFAQNDTTALKTDTTALKADTTTAKENIRANLKTVDNTAPAVYNINPWSTAIIGVAATAANMVAINNVLHNKRDLTPVEVQALRPDVLNGFDHWALELDPSKRDHFYSLSDKSLTVVLAASAATFVLGKKTRKDWLRLALMYYQTQFLTFAFYDFSPFGPLFQNRLRPYVYYDYFSFDDRKGGNQRNSMYSGHVANATAATFFAVKVYLDYHPEMRSKKVLLYGLASLPPLFVGYTRIKALAHFPSDVLMGYLIGGVFGIVVPELHRIKSSNLKLNTYYNGQTGGVQMTYRFGKQKKGLLME</sequence>
<dbReference type="OrthoDB" id="9806134at2"/>
<dbReference type="SUPFAM" id="SSF48317">
    <property type="entry name" value="Acid phosphatase/Vanadium-dependent haloperoxidase"/>
    <property type="match status" value="1"/>
</dbReference>
<dbReference type="KEGG" id="fgg:FSB75_12855"/>
<feature type="transmembrane region" description="Helical" evidence="1">
    <location>
        <begin position="268"/>
        <end position="289"/>
    </location>
</feature>
<organism evidence="4 5">
    <name type="scientific">Flavisolibacter ginsenosidimutans</name>
    <dbReference type="NCBI Taxonomy" id="661481"/>
    <lineage>
        <taxon>Bacteria</taxon>
        <taxon>Pseudomonadati</taxon>
        <taxon>Bacteroidota</taxon>
        <taxon>Chitinophagia</taxon>
        <taxon>Chitinophagales</taxon>
        <taxon>Chitinophagaceae</taxon>
        <taxon>Flavisolibacter</taxon>
    </lineage>
</organism>
<keyword evidence="1" id="KW-0472">Membrane</keyword>
<feature type="domain" description="Phosphatidic acid phosphatase type 2/haloperoxidase" evidence="3">
    <location>
        <begin position="163"/>
        <end position="287"/>
    </location>
</feature>
<evidence type="ECO:0000256" key="2">
    <source>
        <dbReference type="SAM" id="SignalP"/>
    </source>
</evidence>
<dbReference type="AlphaFoldDB" id="A0A5B8UL39"/>
<dbReference type="RefSeq" id="WP_146788109.1">
    <property type="nucleotide sequence ID" value="NZ_BAABIO010000003.1"/>
</dbReference>
<protein>
    <submittedName>
        <fullName evidence="4">Phosphatase PAP2 family protein</fullName>
    </submittedName>
</protein>
<dbReference type="EMBL" id="CP042433">
    <property type="protein sequence ID" value="QEC56750.1"/>
    <property type="molecule type" value="Genomic_DNA"/>
</dbReference>
<evidence type="ECO:0000259" key="3">
    <source>
        <dbReference type="SMART" id="SM00014"/>
    </source>
</evidence>
<evidence type="ECO:0000313" key="5">
    <source>
        <dbReference type="Proteomes" id="UP000321204"/>
    </source>
</evidence>
<keyword evidence="2" id="KW-0732">Signal</keyword>
<evidence type="ECO:0000313" key="4">
    <source>
        <dbReference type="EMBL" id="QEC56750.1"/>
    </source>
</evidence>
<gene>
    <name evidence="4" type="ORF">FSB75_12855</name>
</gene>
<accession>A0A5B8UL39</accession>
<name>A0A5B8UL39_9BACT</name>